<dbReference type="eggNOG" id="COG1975">
    <property type="taxonomic scope" value="Bacteria"/>
</dbReference>
<dbReference type="InterPro" id="IPR003777">
    <property type="entry name" value="XdhC_CoxI"/>
</dbReference>
<dbReference type="Pfam" id="PF02625">
    <property type="entry name" value="XdhC_CoxI"/>
    <property type="match status" value="1"/>
</dbReference>
<evidence type="ECO:0000259" key="2">
    <source>
        <dbReference type="Pfam" id="PF13478"/>
    </source>
</evidence>
<sequence>MTRSAMNASDHDDIPAIALAWHRAGQGAALATVVETWGSAPRPVGSQLAVSADGKIAGSVSGGCVEGAVIAQAFESIAEGGSTILEFGVADETAFAVGLACGGTIRILVEPVREGDFAPELLKQLVAFRADRQPVAYMIDPSDWSRRLIGPEAFPDRFRLDRSGFDDEGRFICIHNVPLRLNVIGAVHVAQPLLKMADLLGYDCTLIDPRSAFATAERFPDRRLLVDWPEDALKDIAIDARSAVVTLSHDPKIDDPALAAALRSDAFYIGALGSARTHTLRLKRLRSAGFDDADLSRINGPVGLPIGARSPAEIAVSIVAQMTARLRQG</sequence>
<dbReference type="AlphaFoldDB" id="K2HC91"/>
<gene>
    <name evidence="3" type="ORF">OCGS_0773</name>
</gene>
<dbReference type="Proteomes" id="UP000006765">
    <property type="component" value="Unassembled WGS sequence"/>
</dbReference>
<evidence type="ECO:0000259" key="1">
    <source>
        <dbReference type="Pfam" id="PF02625"/>
    </source>
</evidence>
<evidence type="ECO:0000313" key="3">
    <source>
        <dbReference type="EMBL" id="EKE45078.1"/>
    </source>
</evidence>
<dbReference type="InterPro" id="IPR027051">
    <property type="entry name" value="XdhC_Rossmann_dom"/>
</dbReference>
<comment type="caution">
    <text evidence="3">The sequence shown here is derived from an EMBL/GenBank/DDBJ whole genome shotgun (WGS) entry which is preliminary data.</text>
</comment>
<feature type="domain" description="XdhC Rossmann" evidence="2">
    <location>
        <begin position="181"/>
        <end position="322"/>
    </location>
</feature>
<dbReference type="PATRIC" id="fig|1231392.3.peg.777"/>
<keyword evidence="4" id="KW-1185">Reference proteome</keyword>
<reference evidence="3 4" key="1">
    <citation type="journal article" date="2012" name="J. Bacteriol.">
        <title>Draft Genome Sequence of Oceaniovalibus guishaninsula JLT2003T.</title>
        <authorList>
            <person name="Tang K."/>
            <person name="Liu K."/>
            <person name="Jiao N."/>
        </authorList>
    </citation>
    <scope>NUCLEOTIDE SEQUENCE [LARGE SCALE GENOMIC DNA]</scope>
    <source>
        <strain evidence="3 4">JLT2003</strain>
    </source>
</reference>
<dbReference type="Gene3D" id="3.40.50.720">
    <property type="entry name" value="NAD(P)-binding Rossmann-like Domain"/>
    <property type="match status" value="1"/>
</dbReference>
<dbReference type="PANTHER" id="PTHR30388:SF4">
    <property type="entry name" value="MOLYBDENUM COFACTOR INSERTION CHAPERONE PAOD"/>
    <property type="match status" value="1"/>
</dbReference>
<dbReference type="STRING" id="1231392.OCGS_0773"/>
<dbReference type="EMBL" id="AMGO01000011">
    <property type="protein sequence ID" value="EKE45078.1"/>
    <property type="molecule type" value="Genomic_DNA"/>
</dbReference>
<dbReference type="InterPro" id="IPR052698">
    <property type="entry name" value="MoCofactor_Util/Proc"/>
</dbReference>
<name>K2HC91_9RHOB</name>
<dbReference type="Pfam" id="PF13478">
    <property type="entry name" value="XdhC_C"/>
    <property type="match status" value="1"/>
</dbReference>
<feature type="domain" description="XdhC- CoxI" evidence="1">
    <location>
        <begin position="21"/>
        <end position="88"/>
    </location>
</feature>
<evidence type="ECO:0000313" key="4">
    <source>
        <dbReference type="Proteomes" id="UP000006765"/>
    </source>
</evidence>
<proteinExistence type="predicted"/>
<protein>
    <submittedName>
        <fullName evidence="3">XdhC/CoxI family protein</fullName>
    </submittedName>
</protein>
<accession>K2HC91</accession>
<organism evidence="3 4">
    <name type="scientific">Oceaniovalibus guishaninsula JLT2003</name>
    <dbReference type="NCBI Taxonomy" id="1231392"/>
    <lineage>
        <taxon>Bacteria</taxon>
        <taxon>Pseudomonadati</taxon>
        <taxon>Pseudomonadota</taxon>
        <taxon>Alphaproteobacteria</taxon>
        <taxon>Rhodobacterales</taxon>
        <taxon>Roseobacteraceae</taxon>
        <taxon>Oceaniovalibus</taxon>
    </lineage>
</organism>
<dbReference type="PANTHER" id="PTHR30388">
    <property type="entry name" value="ALDEHYDE OXIDOREDUCTASE MOLYBDENUM COFACTOR ASSEMBLY PROTEIN"/>
    <property type="match status" value="1"/>
</dbReference>